<sequence length="428" mass="49586">MKYFEPNVVIVDDKEDEVSGLIEYYQKSGAGCKFFNANLYDGDDRPEKKMSDVILLYLDLYYKEGIDLDYELPADWVRDIIPPKSFYILILWTKDPSQASGVLRELEKYNTKPYQVFIENKGNYINKSTGKYDYSKLIDSIENKLSDIPAFDEIQIWKNNIKKTSNIVLGGLVSEDVNESTNKIRKIIVSHGGEVVKNSESLLKRSVLFEALNNVLVSSIPQYDSENNISKEDEANLYDLSKINTVHVDRRLNSWFHFTLRDDLKDKLFPGIIARNDSAFLQKYYSIQDDVIVNNLLKYQLDSESTKIEDIVLNITRPCDYAQNKYGKNIKLLSGVRIIKPARKDSDKCEIRLNGKTPDCIKKFDHLFHDDVENDITLIFDFRYVFSLPGTVFLSEFYNLKMLNKELLSEIQFSYSSYASRPGFTKIF</sequence>
<keyword evidence="2" id="KW-1185">Reference proteome</keyword>
<evidence type="ECO:0000313" key="1">
    <source>
        <dbReference type="EMBL" id="MBB4623970.1"/>
    </source>
</evidence>
<accession>A0ABR6KR31</accession>
<name>A0ABR6KR31_9BACT</name>
<proteinExistence type="predicted"/>
<comment type="caution">
    <text evidence="1">The sequence shown here is derived from an EMBL/GenBank/DDBJ whole genome shotgun (WGS) entry which is preliminary data.</text>
</comment>
<organism evidence="1 2">
    <name type="scientific">Parabacteroides faecis</name>
    <dbReference type="NCBI Taxonomy" id="1217282"/>
    <lineage>
        <taxon>Bacteria</taxon>
        <taxon>Pseudomonadati</taxon>
        <taxon>Bacteroidota</taxon>
        <taxon>Bacteroidia</taxon>
        <taxon>Bacteroidales</taxon>
        <taxon>Tannerellaceae</taxon>
        <taxon>Parabacteroides</taxon>
    </lineage>
</organism>
<evidence type="ECO:0008006" key="3">
    <source>
        <dbReference type="Google" id="ProtNLM"/>
    </source>
</evidence>
<dbReference type="EMBL" id="JACHOC010000008">
    <property type="protein sequence ID" value="MBB4623970.1"/>
    <property type="molecule type" value="Genomic_DNA"/>
</dbReference>
<dbReference type="RefSeq" id="WP_183671818.1">
    <property type="nucleotide sequence ID" value="NZ_BMPB01000011.1"/>
</dbReference>
<dbReference type="Proteomes" id="UP000533637">
    <property type="component" value="Unassembled WGS sequence"/>
</dbReference>
<gene>
    <name evidence="1" type="ORF">GGQ57_003894</name>
</gene>
<reference evidence="1 2" key="1">
    <citation type="submission" date="2020-08" db="EMBL/GenBank/DDBJ databases">
        <title>Genomic Encyclopedia of Type Strains, Phase IV (KMG-IV): sequencing the most valuable type-strain genomes for metagenomic binning, comparative biology and taxonomic classification.</title>
        <authorList>
            <person name="Goeker M."/>
        </authorList>
    </citation>
    <scope>NUCLEOTIDE SEQUENCE [LARGE SCALE GENOMIC DNA]</scope>
    <source>
        <strain evidence="1 2">DSM 102983</strain>
    </source>
</reference>
<protein>
    <recommendedName>
        <fullName evidence="3">BRCT domain-containing protein</fullName>
    </recommendedName>
</protein>
<evidence type="ECO:0000313" key="2">
    <source>
        <dbReference type="Proteomes" id="UP000533637"/>
    </source>
</evidence>